<dbReference type="CDD" id="cd16890">
    <property type="entry name" value="lyz_i"/>
    <property type="match status" value="1"/>
</dbReference>
<dbReference type="GO" id="GO:0003796">
    <property type="term" value="F:lysozyme activity"/>
    <property type="evidence" value="ECO:0007669"/>
    <property type="project" value="UniProtKB-EC"/>
</dbReference>
<evidence type="ECO:0000313" key="10">
    <source>
        <dbReference type="Proteomes" id="UP000092445"/>
    </source>
</evidence>
<dbReference type="Proteomes" id="UP000092445">
    <property type="component" value="Unassembled WGS sequence"/>
</dbReference>
<keyword evidence="8" id="KW-0472">Membrane</keyword>
<evidence type="ECO:0000256" key="5">
    <source>
        <dbReference type="ARBA" id="ARBA00022801"/>
    </source>
</evidence>
<keyword evidence="5" id="KW-0378">Hydrolase</keyword>
<keyword evidence="8" id="KW-1133">Transmembrane helix</keyword>
<keyword evidence="7" id="KW-1015">Disulfide bond</keyword>
<name>A0A1A9Z6R0_GLOPL</name>
<dbReference type="InterPro" id="IPR008597">
    <property type="entry name" value="Invert_lysozyme"/>
</dbReference>
<organism evidence="9 10">
    <name type="scientific">Glossina pallidipes</name>
    <name type="common">Tsetse fly</name>
    <dbReference type="NCBI Taxonomy" id="7398"/>
    <lineage>
        <taxon>Eukaryota</taxon>
        <taxon>Metazoa</taxon>
        <taxon>Ecdysozoa</taxon>
        <taxon>Arthropoda</taxon>
        <taxon>Hexapoda</taxon>
        <taxon>Insecta</taxon>
        <taxon>Pterygota</taxon>
        <taxon>Neoptera</taxon>
        <taxon>Endopterygota</taxon>
        <taxon>Diptera</taxon>
        <taxon>Brachycera</taxon>
        <taxon>Muscomorpha</taxon>
        <taxon>Hippoboscoidea</taxon>
        <taxon>Glossinidae</taxon>
        <taxon>Glossina</taxon>
    </lineage>
</organism>
<evidence type="ECO:0000256" key="2">
    <source>
        <dbReference type="ARBA" id="ARBA00012732"/>
    </source>
</evidence>
<dbReference type="STRING" id="7398.A0A1A9Z6R0"/>
<dbReference type="PANTHER" id="PTHR11195:SF22">
    <property type="entry name" value="LYSOZYME"/>
    <property type="match status" value="1"/>
</dbReference>
<dbReference type="GO" id="GO:0042742">
    <property type="term" value="P:defense response to bacterium"/>
    <property type="evidence" value="ECO:0007669"/>
    <property type="project" value="UniProtKB-KW"/>
</dbReference>
<dbReference type="Pfam" id="PF05497">
    <property type="entry name" value="Destabilase"/>
    <property type="match status" value="1"/>
</dbReference>
<keyword evidence="4" id="KW-0081">Bacteriolytic enzyme</keyword>
<evidence type="ECO:0000313" key="9">
    <source>
        <dbReference type="EnsemblMetazoa" id="GPAI005529-PA"/>
    </source>
</evidence>
<dbReference type="AlphaFoldDB" id="A0A1A9Z6R0"/>
<feature type="disulfide bond" evidence="7">
    <location>
        <begin position="105"/>
        <end position="111"/>
    </location>
</feature>
<dbReference type="GO" id="GO:0031640">
    <property type="term" value="P:killing of cells of another organism"/>
    <property type="evidence" value="ECO:0007669"/>
    <property type="project" value="UniProtKB-KW"/>
</dbReference>
<evidence type="ECO:0000256" key="1">
    <source>
        <dbReference type="ARBA" id="ARBA00000632"/>
    </source>
</evidence>
<dbReference type="PANTHER" id="PTHR11195">
    <property type="entry name" value="DESTABILASE-RELATED"/>
    <property type="match status" value="1"/>
</dbReference>
<feature type="disulfide bond" evidence="7">
    <location>
        <begin position="94"/>
        <end position="100"/>
    </location>
</feature>
<dbReference type="EC" id="3.2.1.17" evidence="2"/>
<evidence type="ECO:0000256" key="7">
    <source>
        <dbReference type="PIRSR" id="PIRSR608597-3"/>
    </source>
</evidence>
<sequence>MPLTKQQKHRLIIISAVIISLFLITASIYMHIRQKPHLGRMRHNNGRSMTNQNIGSLTLTAPHEDKLHKSVKSTANTDQQHFQMLTRQCLHCLCAMITGCQADGCGTNLPCNLYQISKSYWIEAGRPQVNDRNHNIYYNDYDETDKDINEYATCARNRICSEQTINSYMQRYSRDCNEDGIIDCQDYIALQVLGQNGCTRQQMSTTHVSLMNECLKQHLQK</sequence>
<reference evidence="9" key="2">
    <citation type="submission" date="2020-05" db="UniProtKB">
        <authorList>
            <consortium name="EnsemblMetazoa"/>
        </authorList>
    </citation>
    <scope>IDENTIFICATION</scope>
    <source>
        <strain evidence="9">IAEA</strain>
    </source>
</reference>
<keyword evidence="6" id="KW-0326">Glycosidase</keyword>
<feature type="transmembrane region" description="Helical" evidence="8">
    <location>
        <begin position="12"/>
        <end position="32"/>
    </location>
</feature>
<feature type="disulfide bond" evidence="7">
    <location>
        <begin position="154"/>
        <end position="160"/>
    </location>
</feature>
<comment type="catalytic activity">
    <reaction evidence="1">
        <text>Hydrolysis of (1-&gt;4)-beta-linkages between N-acetylmuramic acid and N-acetyl-D-glucosamine residues in a peptidoglycan and between N-acetyl-D-glucosamine residues in chitodextrins.</text>
        <dbReference type="EC" id="3.2.1.17"/>
    </reaction>
</comment>
<dbReference type="Gene3D" id="1.10.530.10">
    <property type="match status" value="1"/>
</dbReference>
<keyword evidence="10" id="KW-1185">Reference proteome</keyword>
<feature type="disulfide bond" evidence="7">
    <location>
        <begin position="89"/>
        <end position="184"/>
    </location>
</feature>
<keyword evidence="3" id="KW-0929">Antimicrobial</keyword>
<dbReference type="PROSITE" id="PS51909">
    <property type="entry name" value="LYSOZYME_I"/>
    <property type="match status" value="1"/>
</dbReference>
<dbReference type="VEuPathDB" id="VectorBase:GPAI005529"/>
<accession>A0A1A9Z6R0</accession>
<reference evidence="10" key="1">
    <citation type="submission" date="2014-03" db="EMBL/GenBank/DDBJ databases">
        <authorList>
            <person name="Aksoy S."/>
            <person name="Warren W."/>
            <person name="Wilson R.K."/>
        </authorList>
    </citation>
    <scope>NUCLEOTIDE SEQUENCE [LARGE SCALE GENOMIC DNA]</scope>
    <source>
        <strain evidence="10">IAEA</strain>
    </source>
</reference>
<protein>
    <recommendedName>
        <fullName evidence="2">lysozyme</fullName>
        <ecNumber evidence="2">3.2.1.17</ecNumber>
    </recommendedName>
</protein>
<proteinExistence type="predicted"/>
<dbReference type="EnsemblMetazoa" id="GPAI005529-RA">
    <property type="protein sequence ID" value="GPAI005529-PA"/>
    <property type="gene ID" value="GPAI005529"/>
</dbReference>
<evidence type="ECO:0000256" key="3">
    <source>
        <dbReference type="ARBA" id="ARBA00022529"/>
    </source>
</evidence>
<keyword evidence="8" id="KW-0812">Transmembrane</keyword>
<evidence type="ECO:0000256" key="4">
    <source>
        <dbReference type="ARBA" id="ARBA00022638"/>
    </source>
</evidence>
<evidence type="ECO:0000256" key="8">
    <source>
        <dbReference type="SAM" id="Phobius"/>
    </source>
</evidence>
<evidence type="ECO:0000256" key="6">
    <source>
        <dbReference type="ARBA" id="ARBA00023295"/>
    </source>
</evidence>